<evidence type="ECO:0000313" key="4">
    <source>
        <dbReference type="Proteomes" id="UP000070700"/>
    </source>
</evidence>
<dbReference type="EMBL" id="KQ947420">
    <property type="protein sequence ID" value="KUJ14423.1"/>
    <property type="molecule type" value="Genomic_DNA"/>
</dbReference>
<dbReference type="InterPro" id="IPR013087">
    <property type="entry name" value="Znf_C2H2_type"/>
</dbReference>
<evidence type="ECO:0000259" key="2">
    <source>
        <dbReference type="PROSITE" id="PS50157"/>
    </source>
</evidence>
<dbReference type="RefSeq" id="XP_018068778.1">
    <property type="nucleotide sequence ID" value="XM_018205299.1"/>
</dbReference>
<dbReference type="KEGG" id="psco:LY89DRAFT_138608"/>
<evidence type="ECO:0000256" key="1">
    <source>
        <dbReference type="PROSITE-ProRule" id="PRU00042"/>
    </source>
</evidence>
<keyword evidence="1" id="KW-0479">Metal-binding</keyword>
<organism evidence="3 4">
    <name type="scientific">Mollisia scopiformis</name>
    <name type="common">Conifer needle endophyte fungus</name>
    <name type="synonym">Phialocephala scopiformis</name>
    <dbReference type="NCBI Taxonomy" id="149040"/>
    <lineage>
        <taxon>Eukaryota</taxon>
        <taxon>Fungi</taxon>
        <taxon>Dikarya</taxon>
        <taxon>Ascomycota</taxon>
        <taxon>Pezizomycotina</taxon>
        <taxon>Leotiomycetes</taxon>
        <taxon>Helotiales</taxon>
        <taxon>Mollisiaceae</taxon>
        <taxon>Mollisia</taxon>
    </lineage>
</organism>
<dbReference type="GeneID" id="28815025"/>
<sequence length="181" mass="20945">MIRLRQTETRWARSFPTFVASSNASYTCTYERGKGPCNKAFSRKCDLRSVPEHFRFHVTDMSSSRHQRNHTKPSKCLKCNKGFPSPKDLERHDSCVHNKTVRYFCPDDQCRVSTPGWSSDGFPRKDHWQKHMKQKHSMSRDLIQALQTQGIPMAVLKDDSWIPVLPKQSETASREAGNVDF</sequence>
<proteinExistence type="predicted"/>
<dbReference type="Proteomes" id="UP000070700">
    <property type="component" value="Unassembled WGS sequence"/>
</dbReference>
<dbReference type="SMART" id="SM00355">
    <property type="entry name" value="ZnF_C2H2"/>
    <property type="match status" value="2"/>
</dbReference>
<evidence type="ECO:0000313" key="3">
    <source>
        <dbReference type="EMBL" id="KUJ14423.1"/>
    </source>
</evidence>
<reference evidence="3 4" key="1">
    <citation type="submission" date="2015-10" db="EMBL/GenBank/DDBJ databases">
        <title>Full genome of DAOMC 229536 Phialocephala scopiformis, a fungal endophyte of spruce producing the potent anti-insectan compound rugulosin.</title>
        <authorList>
            <consortium name="DOE Joint Genome Institute"/>
            <person name="Walker A.K."/>
            <person name="Frasz S.L."/>
            <person name="Seifert K.A."/>
            <person name="Miller J.D."/>
            <person name="Mondo S.J."/>
            <person name="Labutti K."/>
            <person name="Lipzen A."/>
            <person name="Dockter R."/>
            <person name="Kennedy M."/>
            <person name="Grigoriev I.V."/>
            <person name="Spatafora J.W."/>
        </authorList>
    </citation>
    <scope>NUCLEOTIDE SEQUENCE [LARGE SCALE GENOMIC DNA]</scope>
    <source>
        <strain evidence="3 4">CBS 120377</strain>
    </source>
</reference>
<dbReference type="InParanoid" id="A0A194X2L6"/>
<dbReference type="Gene3D" id="3.30.160.60">
    <property type="entry name" value="Classic Zinc Finger"/>
    <property type="match status" value="1"/>
</dbReference>
<accession>A0A194X2L6</accession>
<dbReference type="GO" id="GO:0008270">
    <property type="term" value="F:zinc ion binding"/>
    <property type="evidence" value="ECO:0007669"/>
    <property type="project" value="UniProtKB-KW"/>
</dbReference>
<protein>
    <recommendedName>
        <fullName evidence="2">C2H2-type domain-containing protein</fullName>
    </recommendedName>
</protein>
<gene>
    <name evidence="3" type="ORF">LY89DRAFT_138608</name>
</gene>
<keyword evidence="1" id="KW-0863">Zinc-finger</keyword>
<dbReference type="OrthoDB" id="8922241at2759"/>
<feature type="domain" description="C2H2-type" evidence="2">
    <location>
        <begin position="74"/>
        <end position="102"/>
    </location>
</feature>
<name>A0A194X2L6_MOLSC</name>
<keyword evidence="1" id="KW-0862">Zinc</keyword>
<dbReference type="PROSITE" id="PS00028">
    <property type="entry name" value="ZINC_FINGER_C2H2_1"/>
    <property type="match status" value="1"/>
</dbReference>
<dbReference type="AlphaFoldDB" id="A0A194X2L6"/>
<dbReference type="PROSITE" id="PS50157">
    <property type="entry name" value="ZINC_FINGER_C2H2_2"/>
    <property type="match status" value="1"/>
</dbReference>
<keyword evidence="4" id="KW-1185">Reference proteome</keyword>